<name>A0A0X8H156_9FIRM</name>
<protein>
    <submittedName>
        <fullName evidence="1">Uncharacterized protein</fullName>
    </submittedName>
</protein>
<sequence>MATLICLSTPVSVIDINDALINQKNTVIEISVDDVHPGMSSTFTYSFNNTTHEVVDIYLISVKSMNDNALTQSMTLKLPQSSEALDVSGLEVNQLITRLNINETYDFNVDFSIYPGTGNVIQTLSETYRFTFGIVRKGEKLANTGHQSKHWEYLIIIGASLILCGYLIKERSEDDEEKSIQ</sequence>
<accession>A0A0X8H156</accession>
<reference evidence="1 2" key="1">
    <citation type="submission" date="2015-10" db="EMBL/GenBank/DDBJ databases">
        <title>Erysipelothrix larvae sp. LV19 isolated from the larval gut of the rhinoceros beetle, Trypoxylus dichotomus.</title>
        <authorList>
            <person name="Lim S."/>
            <person name="Kim B.-C."/>
        </authorList>
    </citation>
    <scope>NUCLEOTIDE SEQUENCE [LARGE SCALE GENOMIC DNA]</scope>
    <source>
        <strain evidence="1 2">LV19</strain>
    </source>
</reference>
<dbReference type="EMBL" id="CP013213">
    <property type="protein sequence ID" value="AMC94166.1"/>
    <property type="molecule type" value="Genomic_DNA"/>
</dbReference>
<proteinExistence type="predicted"/>
<dbReference type="Proteomes" id="UP000063781">
    <property type="component" value="Chromosome"/>
</dbReference>
<evidence type="ECO:0000313" key="1">
    <source>
        <dbReference type="EMBL" id="AMC94166.1"/>
    </source>
</evidence>
<organism evidence="1 2">
    <name type="scientific">Erysipelothrix larvae</name>
    <dbReference type="NCBI Taxonomy" id="1514105"/>
    <lineage>
        <taxon>Bacteria</taxon>
        <taxon>Bacillati</taxon>
        <taxon>Bacillota</taxon>
        <taxon>Erysipelotrichia</taxon>
        <taxon>Erysipelotrichales</taxon>
        <taxon>Erysipelotrichaceae</taxon>
        <taxon>Erysipelothrix</taxon>
    </lineage>
</organism>
<evidence type="ECO:0000313" key="2">
    <source>
        <dbReference type="Proteomes" id="UP000063781"/>
    </source>
</evidence>
<gene>
    <name evidence="1" type="ORF">AOC36_09240</name>
</gene>
<dbReference type="KEGG" id="erl:AOC36_09240"/>
<keyword evidence="2" id="KW-1185">Reference proteome</keyword>
<dbReference type="STRING" id="1514105.AOC36_09240"/>
<dbReference type="AlphaFoldDB" id="A0A0X8H156"/>